<keyword evidence="2" id="KW-0732">Signal</keyword>
<dbReference type="PANTHER" id="PTHR22835:SF492">
    <property type="entry name" value="ALPHA-L-FUCOSIDASE 2"/>
    <property type="match status" value="1"/>
</dbReference>
<protein>
    <submittedName>
        <fullName evidence="6">Uncharacterized protein</fullName>
    </submittedName>
</protein>
<dbReference type="AlphaFoldDB" id="A0A0E0H9Y2"/>
<dbReference type="Gramene" id="ONIVA05G04510.2">
    <property type="protein sequence ID" value="ONIVA05G04510.2"/>
    <property type="gene ID" value="ONIVA05G04510"/>
</dbReference>
<accession>A0A0E0H9Y2</accession>
<evidence type="ECO:0000256" key="5">
    <source>
        <dbReference type="SAM" id="Phobius"/>
    </source>
</evidence>
<proteinExistence type="inferred from homology"/>
<dbReference type="InterPro" id="IPR035669">
    <property type="entry name" value="SGNH_plant_lipase-like"/>
</dbReference>
<evidence type="ECO:0000256" key="1">
    <source>
        <dbReference type="ARBA" id="ARBA00008668"/>
    </source>
</evidence>
<reference evidence="6" key="1">
    <citation type="submission" date="2015-04" db="UniProtKB">
        <authorList>
            <consortium name="EnsemblPlants"/>
        </authorList>
    </citation>
    <scope>IDENTIFICATION</scope>
    <source>
        <strain evidence="6">SL10</strain>
    </source>
</reference>
<dbReference type="PANTHER" id="PTHR22835">
    <property type="entry name" value="ZINC FINGER FYVE DOMAIN CONTAINING PROTEIN"/>
    <property type="match status" value="1"/>
</dbReference>
<evidence type="ECO:0000256" key="4">
    <source>
        <dbReference type="ARBA" id="ARBA00023180"/>
    </source>
</evidence>
<keyword evidence="5" id="KW-0472">Membrane</keyword>
<keyword evidence="4" id="KW-0325">Glycoprotein</keyword>
<keyword evidence="3" id="KW-0378">Hydrolase</keyword>
<evidence type="ECO:0000256" key="2">
    <source>
        <dbReference type="ARBA" id="ARBA00022729"/>
    </source>
</evidence>
<comment type="similarity">
    <text evidence="1">Belongs to the 'GDSL' lipolytic enzyme family.</text>
</comment>
<sequence>MASAMNGCGGGGGGGGGGVMKRMGLLRVQYYCVMGFVAAAVVLATLRYMPAPATAPPTVDGGGATVRSSAATVDSAAAAAAAAPGGGGVERGKGKRKHVWSGEEEEVAAEKKAAAGVVVFNFGDSNSDTGGVAAVMGIHIAAPEGRAYFHHPTGRLSDGRVILDFICESLNTHHLSPFMRPLGADYNNGVNFAIAGSTATPGETTFSLDVQLDQFIFFKERCLESIERGEDAPIDSKGFENALYTMDIGHNDLMGVLHLSYDEILRKLPPIVAEIRKAIETLHKNGAKKFWIHGTGALGCLPQKLATRGEIDRDLDEHGCITRINNVAKRFNKLLSETCDDLRLQFASSTIVFVDMFAIKYDLVANHTKHGIEKPLMTCCGHGGPPYNYDPKKSCTANDKDLCKLGEKFISWDGVHFTDAANEIVASKVISGEFSIPRIKLTASVVRPKKAKNSRRELRRARAMAMASPTNGGGGGGNKVISLRLQYYCVLAAVVVAVMVLSLAFVSPSAMGAAVRQNLGSVVAATAAAGEGADASAAASGAGVAATTAGEEEREQAAAAGVVLFNFGDSNSDTGGVAAAGGIRIMPPEGRTYFHHPTGRLSDGRVIIDFICESLNTRELNPYLKSIGSDYSNGVNFAMAGSTVSHGVSPYSLNVQVDQFVYFKHRSLELFERGQKGPVSKEGFENALYMMDIGHNDVAGVMHTPSDNWDKKFSKIVSEIKDAIRILYDNGARKFWIHGTGALGCLPALVVQEKGEHDAHGCLANYNKAARQFNKKLSHLCDEMRLQLKNATVVYTDMFAIKYDFVANHTKYGIKWPLMVCCGNGGPPYNFKPGKFGCDDLCEPGSKVLSWDGVHFTDFGSGLAAKLAMSGEYSKPKVKLASLVNAGSNKSSDS</sequence>
<dbReference type="Proteomes" id="UP000006591">
    <property type="component" value="Chromosome 5"/>
</dbReference>
<dbReference type="InterPro" id="IPR036514">
    <property type="entry name" value="SGNH_hydro_sf"/>
</dbReference>
<feature type="transmembrane region" description="Helical" evidence="5">
    <location>
        <begin position="485"/>
        <end position="506"/>
    </location>
</feature>
<name>A0A0E0H9Y2_ORYNI</name>
<dbReference type="HOGENOM" id="CLU_015101_13_0_1"/>
<evidence type="ECO:0000313" key="6">
    <source>
        <dbReference type="EnsemblPlants" id="ONIVA05G04510.2"/>
    </source>
</evidence>
<organism evidence="6">
    <name type="scientific">Oryza nivara</name>
    <name type="common">Indian wild rice</name>
    <name type="synonym">Oryza sativa f. spontanea</name>
    <dbReference type="NCBI Taxonomy" id="4536"/>
    <lineage>
        <taxon>Eukaryota</taxon>
        <taxon>Viridiplantae</taxon>
        <taxon>Streptophyta</taxon>
        <taxon>Embryophyta</taxon>
        <taxon>Tracheophyta</taxon>
        <taxon>Spermatophyta</taxon>
        <taxon>Magnoliopsida</taxon>
        <taxon>Liliopsida</taxon>
        <taxon>Poales</taxon>
        <taxon>Poaceae</taxon>
        <taxon>BOP clade</taxon>
        <taxon>Oryzoideae</taxon>
        <taxon>Oryzeae</taxon>
        <taxon>Oryzinae</taxon>
        <taxon>Oryza</taxon>
    </lineage>
</organism>
<dbReference type="CDD" id="cd01837">
    <property type="entry name" value="SGNH_plant_lipase_like"/>
    <property type="match status" value="2"/>
</dbReference>
<keyword evidence="5" id="KW-0812">Transmembrane</keyword>
<keyword evidence="5" id="KW-1133">Transmembrane helix</keyword>
<dbReference type="EnsemblPlants" id="ONIVA05G04510.2">
    <property type="protein sequence ID" value="ONIVA05G04510.2"/>
    <property type="gene ID" value="ONIVA05G04510"/>
</dbReference>
<evidence type="ECO:0000256" key="3">
    <source>
        <dbReference type="ARBA" id="ARBA00022801"/>
    </source>
</evidence>
<dbReference type="Pfam" id="PF00657">
    <property type="entry name" value="Lipase_GDSL"/>
    <property type="match status" value="2"/>
</dbReference>
<feature type="transmembrane region" description="Helical" evidence="5">
    <location>
        <begin position="30"/>
        <end position="49"/>
    </location>
</feature>
<dbReference type="SUPFAM" id="SSF52266">
    <property type="entry name" value="SGNH hydrolase"/>
    <property type="match status" value="2"/>
</dbReference>
<dbReference type="GO" id="GO:0016788">
    <property type="term" value="F:hydrolase activity, acting on ester bonds"/>
    <property type="evidence" value="ECO:0007669"/>
    <property type="project" value="InterPro"/>
</dbReference>
<dbReference type="InterPro" id="IPR001087">
    <property type="entry name" value="GDSL"/>
</dbReference>
<reference evidence="6" key="2">
    <citation type="submission" date="2018-04" db="EMBL/GenBank/DDBJ databases">
        <title>OnivRS2 (Oryza nivara Reference Sequence Version 2).</title>
        <authorList>
            <person name="Zhang J."/>
            <person name="Kudrna D."/>
            <person name="Lee S."/>
            <person name="Talag J."/>
            <person name="Rajasekar S."/>
            <person name="Welchert J."/>
            <person name="Hsing Y.-I."/>
            <person name="Wing R.A."/>
        </authorList>
    </citation>
    <scope>NUCLEOTIDE SEQUENCE [LARGE SCALE GENOMIC DNA]</scope>
    <source>
        <strain evidence="6">SL10</strain>
    </source>
</reference>
<dbReference type="Gene3D" id="3.40.50.1110">
    <property type="entry name" value="SGNH hydrolase"/>
    <property type="match status" value="2"/>
</dbReference>
<keyword evidence="7" id="KW-1185">Reference proteome</keyword>
<evidence type="ECO:0000313" key="7">
    <source>
        <dbReference type="Proteomes" id="UP000006591"/>
    </source>
</evidence>